<dbReference type="InterPro" id="IPR000863">
    <property type="entry name" value="Sulfotransferase_dom"/>
</dbReference>
<protein>
    <submittedName>
        <fullName evidence="2">Sulfotransferase family protein</fullName>
    </submittedName>
</protein>
<reference evidence="2 3" key="1">
    <citation type="submission" date="2018-03" db="EMBL/GenBank/DDBJ databases">
        <title>Marinobacter brunus sp. nov., a marine bacterium of Gamma-proteobacteria isolated from the surface seawater of the South China Sea.</title>
        <authorList>
            <person name="Cheng H."/>
            <person name="Wu Y.-H."/>
            <person name="Xamxidin M."/>
            <person name="Xu X.-W."/>
        </authorList>
    </citation>
    <scope>NUCLEOTIDE SEQUENCE [LARGE SCALE GENOMIC DNA]</scope>
    <source>
        <strain evidence="2 3">NH169-3</strain>
    </source>
</reference>
<evidence type="ECO:0000259" key="1">
    <source>
        <dbReference type="Pfam" id="PF00685"/>
    </source>
</evidence>
<comment type="caution">
    <text evidence="2">The sequence shown here is derived from an EMBL/GenBank/DDBJ whole genome shotgun (WGS) entry which is preliminary data.</text>
</comment>
<dbReference type="RefSeq" id="WP_106765198.1">
    <property type="nucleotide sequence ID" value="NZ_PXNP01000109.1"/>
</dbReference>
<dbReference type="AlphaFoldDB" id="A0A2T1K3W0"/>
<sequence>MALGKIKSHFMGSLPMGRGKGRVIVAGMPKSGTTAIATLLAKAANVDVCSDPFHQLDTKKKVVFRDRLFSEDLSLESLWRQHRELFRGTVVKDPNFPLLLSQLKQFLPEAQFVFIVREPKDNIRSILSRLKIPGNPSEGSRLASEVPGTWGRVLNGTSPDMPGNDYLEKLAWRWRISAERYLENRDGVRLIRYEDFRRDKQNQINRLAEDVGLANLSDISALVDVQFQPKGKRPESIEEFFGKDNLGRIESIVEPFLADFGYE</sequence>
<feature type="domain" description="Sulfotransferase" evidence="1">
    <location>
        <begin position="22"/>
        <end position="214"/>
    </location>
</feature>
<dbReference type="Gene3D" id="3.40.50.300">
    <property type="entry name" value="P-loop containing nucleotide triphosphate hydrolases"/>
    <property type="match status" value="1"/>
</dbReference>
<dbReference type="InterPro" id="IPR027417">
    <property type="entry name" value="P-loop_NTPase"/>
</dbReference>
<gene>
    <name evidence="2" type="ORF">C7H09_17675</name>
</gene>
<keyword evidence="3" id="KW-1185">Reference proteome</keyword>
<dbReference type="Pfam" id="PF00685">
    <property type="entry name" value="Sulfotransfer_1"/>
    <property type="match status" value="1"/>
</dbReference>
<accession>A0A2T1K3W0</accession>
<dbReference type="GO" id="GO:0008146">
    <property type="term" value="F:sulfotransferase activity"/>
    <property type="evidence" value="ECO:0007669"/>
    <property type="project" value="InterPro"/>
</dbReference>
<keyword evidence="2" id="KW-0808">Transferase</keyword>
<dbReference type="Proteomes" id="UP000239866">
    <property type="component" value="Unassembled WGS sequence"/>
</dbReference>
<dbReference type="EMBL" id="PXNP01000109">
    <property type="protein sequence ID" value="PSF04854.1"/>
    <property type="molecule type" value="Genomic_DNA"/>
</dbReference>
<proteinExistence type="predicted"/>
<dbReference type="SUPFAM" id="SSF52540">
    <property type="entry name" value="P-loop containing nucleoside triphosphate hydrolases"/>
    <property type="match status" value="1"/>
</dbReference>
<name>A0A2T1K3W0_9GAMM</name>
<dbReference type="OrthoDB" id="1441538at2"/>
<organism evidence="2 3">
    <name type="scientific">Marinobacter fuscus</name>
    <dbReference type="NCBI Taxonomy" id="2109942"/>
    <lineage>
        <taxon>Bacteria</taxon>
        <taxon>Pseudomonadati</taxon>
        <taxon>Pseudomonadota</taxon>
        <taxon>Gammaproteobacteria</taxon>
        <taxon>Pseudomonadales</taxon>
        <taxon>Marinobacteraceae</taxon>
        <taxon>Marinobacter</taxon>
    </lineage>
</organism>
<evidence type="ECO:0000313" key="3">
    <source>
        <dbReference type="Proteomes" id="UP000239866"/>
    </source>
</evidence>
<evidence type="ECO:0000313" key="2">
    <source>
        <dbReference type="EMBL" id="PSF04854.1"/>
    </source>
</evidence>